<sequence length="114" mass="12032">MLGVIMGRAGPGFALMTRAITFGYGFHLFGSSVSGASFKDTHGVMRLGGGPTSFSQVGIKSVFIDDVGLPINPSIWALDNQGNGDTVIDSDTTLTFLIELAYCQVLTVSQKEIV</sequence>
<dbReference type="Proteomes" id="UP000607653">
    <property type="component" value="Unassembled WGS sequence"/>
</dbReference>
<accession>A0A822XMY1</accession>
<reference evidence="2 3" key="1">
    <citation type="journal article" date="2020" name="Mol. Biol. Evol.">
        <title>Distinct Expression and Methylation Patterns for Genes with Different Fates following a Single Whole-Genome Duplication in Flowering Plants.</title>
        <authorList>
            <person name="Shi T."/>
            <person name="Rahmani R.S."/>
            <person name="Gugger P.F."/>
            <person name="Wang M."/>
            <person name="Li H."/>
            <person name="Zhang Y."/>
            <person name="Li Z."/>
            <person name="Wang Q."/>
            <person name="Van de Peer Y."/>
            <person name="Marchal K."/>
            <person name="Chen J."/>
        </authorList>
    </citation>
    <scope>NUCLEOTIDE SEQUENCE [LARGE SCALE GENOMIC DNA]</scope>
    <source>
        <tissue evidence="2">Leaf</tissue>
    </source>
</reference>
<dbReference type="InterPro" id="IPR021109">
    <property type="entry name" value="Peptidase_aspartic_dom_sf"/>
</dbReference>
<dbReference type="SUPFAM" id="SSF50630">
    <property type="entry name" value="Acid proteases"/>
    <property type="match status" value="1"/>
</dbReference>
<dbReference type="AlphaFoldDB" id="A0A822XMY1"/>
<evidence type="ECO:0000313" key="3">
    <source>
        <dbReference type="Proteomes" id="UP000607653"/>
    </source>
</evidence>
<dbReference type="Gene3D" id="2.40.70.10">
    <property type="entry name" value="Acid Proteases"/>
    <property type="match status" value="1"/>
</dbReference>
<keyword evidence="3" id="KW-1185">Reference proteome</keyword>
<comment type="caution">
    <text evidence="2">The sequence shown here is derived from an EMBL/GenBank/DDBJ whole genome shotgun (WGS) entry which is preliminary data.</text>
</comment>
<organism evidence="2 3">
    <name type="scientific">Nelumbo nucifera</name>
    <name type="common">Sacred lotus</name>
    <dbReference type="NCBI Taxonomy" id="4432"/>
    <lineage>
        <taxon>Eukaryota</taxon>
        <taxon>Viridiplantae</taxon>
        <taxon>Streptophyta</taxon>
        <taxon>Embryophyta</taxon>
        <taxon>Tracheophyta</taxon>
        <taxon>Spermatophyta</taxon>
        <taxon>Magnoliopsida</taxon>
        <taxon>Proteales</taxon>
        <taxon>Nelumbonaceae</taxon>
        <taxon>Nelumbo</taxon>
    </lineage>
</organism>
<name>A0A822XMY1_NELNU</name>
<evidence type="ECO:0000259" key="1">
    <source>
        <dbReference type="Pfam" id="PF14541"/>
    </source>
</evidence>
<feature type="domain" description="Xylanase inhibitor C-terminal" evidence="1">
    <location>
        <begin position="57"/>
        <end position="112"/>
    </location>
</feature>
<protein>
    <recommendedName>
        <fullName evidence="1">Xylanase inhibitor C-terminal domain-containing protein</fullName>
    </recommendedName>
</protein>
<dbReference type="Pfam" id="PF14541">
    <property type="entry name" value="TAXi_C"/>
    <property type="match status" value="1"/>
</dbReference>
<evidence type="ECO:0000313" key="2">
    <source>
        <dbReference type="EMBL" id="DAD20316.1"/>
    </source>
</evidence>
<proteinExistence type="predicted"/>
<gene>
    <name evidence="2" type="ORF">HUJ06_021779</name>
</gene>
<dbReference type="EMBL" id="DUZY01000001">
    <property type="protein sequence ID" value="DAD20316.1"/>
    <property type="molecule type" value="Genomic_DNA"/>
</dbReference>
<dbReference type="InterPro" id="IPR032799">
    <property type="entry name" value="TAXi_C"/>
</dbReference>